<name>A0A485M6V2_9ZZZZ</name>
<dbReference type="PANTHER" id="PTHR43667">
    <property type="entry name" value="CYCLOPROPANE-FATTY-ACYL-PHOSPHOLIPID SYNTHASE"/>
    <property type="match status" value="1"/>
</dbReference>
<dbReference type="InterPro" id="IPR050723">
    <property type="entry name" value="CFA/CMAS"/>
</dbReference>
<dbReference type="PANTHER" id="PTHR43667:SF2">
    <property type="entry name" value="FATTY ACID C-METHYL TRANSFERASE"/>
    <property type="match status" value="1"/>
</dbReference>
<accession>A0A485M6V2</accession>
<reference evidence="2" key="1">
    <citation type="submission" date="2019-03" db="EMBL/GenBank/DDBJ databases">
        <authorList>
            <person name="Hao L."/>
        </authorList>
    </citation>
    <scope>NUCLEOTIDE SEQUENCE</scope>
</reference>
<evidence type="ECO:0000259" key="1">
    <source>
        <dbReference type="Pfam" id="PF13649"/>
    </source>
</evidence>
<proteinExistence type="predicted"/>
<protein>
    <recommendedName>
        <fullName evidence="1">Methyltransferase domain-containing protein</fullName>
    </recommendedName>
</protein>
<dbReference type="AlphaFoldDB" id="A0A485M6V2"/>
<gene>
    <name evidence="2" type="ORF">SCFA_820031</name>
</gene>
<dbReference type="CDD" id="cd02440">
    <property type="entry name" value="AdoMet_MTases"/>
    <property type="match status" value="1"/>
</dbReference>
<organism evidence="2">
    <name type="scientific">anaerobic digester metagenome</name>
    <dbReference type="NCBI Taxonomy" id="1263854"/>
    <lineage>
        <taxon>unclassified sequences</taxon>
        <taxon>metagenomes</taxon>
        <taxon>ecological metagenomes</taxon>
    </lineage>
</organism>
<dbReference type="Pfam" id="PF13649">
    <property type="entry name" value="Methyltransf_25"/>
    <property type="match status" value="1"/>
</dbReference>
<dbReference type="SUPFAM" id="SSF53335">
    <property type="entry name" value="S-adenosyl-L-methionine-dependent methyltransferases"/>
    <property type="match status" value="1"/>
</dbReference>
<dbReference type="EMBL" id="CAADRM010000150">
    <property type="protein sequence ID" value="VFU18402.1"/>
    <property type="molecule type" value="Genomic_DNA"/>
</dbReference>
<sequence>MKNRRDGQPNMDRMPDWPLLWKQLAEIQARGMKKKRSSKPEDAWANRARTFGDSIKKRWEKEDSSRRFLLDLLKTNPGSTVLDIGAGTGSWACLLSPYAAKVTALEPSPAMIALMEENIRGLGITNVEIVEGSWPGAQVQDHDFTLCSHAMYECTDFPAFVRRMNDVSRRCCLLLMRAAVPDGVMAEVAREVWGQPHDSPNFLIGYNILFQMGIFANVLIEDTGLWKPWTNTDLDEALADVKRRLGLAGDDRHDGPIEKILIDRLTWKDGRLVWPPGVRSALVYWYKQT</sequence>
<feature type="domain" description="Methyltransferase" evidence="1">
    <location>
        <begin position="81"/>
        <end position="167"/>
    </location>
</feature>
<evidence type="ECO:0000313" key="2">
    <source>
        <dbReference type="EMBL" id="VFU18402.1"/>
    </source>
</evidence>
<dbReference type="InterPro" id="IPR029063">
    <property type="entry name" value="SAM-dependent_MTases_sf"/>
</dbReference>
<dbReference type="InterPro" id="IPR041698">
    <property type="entry name" value="Methyltransf_25"/>
</dbReference>
<dbReference type="Gene3D" id="3.40.50.150">
    <property type="entry name" value="Vaccinia Virus protein VP39"/>
    <property type="match status" value="1"/>
</dbReference>